<name>A0A6C0AND9_9ZZZZ</name>
<sequence>MKVRDKIIVGCLILLLILLHRYLFQAKEGFFDDNSDYNSLKERLIKELGPYCKISAFVRDQLKTMTTATGGSGDDATLNKTYKSIYSCTDSLASSRQSCSLFGGLGPNNSMSYVSCDTYTQLPEWSDDGSASLALMKIKDDLPERIVREAEWFSAIINKLQGALAAGANPSMTPPSKEQMDKIVEESKKDGFTGTCSVDAAKAQISQKALEEAASCTIPDANSEITRVNAVLNSPNLKKAIAEMDGLLTSMLKLQSDLEKAKNGTLYDWQKDGPKKSYAQFQGGDRVAALTFSLQQNK</sequence>
<evidence type="ECO:0000313" key="1">
    <source>
        <dbReference type="EMBL" id="QHS81272.1"/>
    </source>
</evidence>
<proteinExistence type="predicted"/>
<protein>
    <submittedName>
        <fullName evidence="1">Uncharacterized protein</fullName>
    </submittedName>
</protein>
<accession>A0A6C0AND9</accession>
<reference evidence="1" key="1">
    <citation type="journal article" date="2020" name="Nature">
        <title>Giant virus diversity and host interactions through global metagenomics.</title>
        <authorList>
            <person name="Schulz F."/>
            <person name="Roux S."/>
            <person name="Paez-Espino D."/>
            <person name="Jungbluth S."/>
            <person name="Walsh D.A."/>
            <person name="Denef V.J."/>
            <person name="McMahon K.D."/>
            <person name="Konstantinidis K.T."/>
            <person name="Eloe-Fadrosh E.A."/>
            <person name="Kyrpides N.C."/>
            <person name="Woyke T."/>
        </authorList>
    </citation>
    <scope>NUCLEOTIDE SEQUENCE</scope>
    <source>
        <strain evidence="1">GVMAG-S-1101161-73</strain>
    </source>
</reference>
<organism evidence="1">
    <name type="scientific">viral metagenome</name>
    <dbReference type="NCBI Taxonomy" id="1070528"/>
    <lineage>
        <taxon>unclassified sequences</taxon>
        <taxon>metagenomes</taxon>
        <taxon>organismal metagenomes</taxon>
    </lineage>
</organism>
<dbReference type="EMBL" id="MN740732">
    <property type="protein sequence ID" value="QHS81272.1"/>
    <property type="molecule type" value="Genomic_DNA"/>
</dbReference>
<dbReference type="AlphaFoldDB" id="A0A6C0AND9"/>